<dbReference type="Pfam" id="PF14372">
    <property type="entry name" value="hAT-like_RNase-H"/>
    <property type="match status" value="1"/>
</dbReference>
<dbReference type="GO" id="GO:0046983">
    <property type="term" value="F:protein dimerization activity"/>
    <property type="evidence" value="ECO:0007669"/>
    <property type="project" value="InterPro"/>
</dbReference>
<evidence type="ECO:0000313" key="5">
    <source>
        <dbReference type="EMBL" id="KAG7552430.1"/>
    </source>
</evidence>
<dbReference type="PANTHER" id="PTHR46481">
    <property type="entry name" value="ZINC FINGER BED DOMAIN-CONTAINING PROTEIN 4"/>
    <property type="match status" value="1"/>
</dbReference>
<organism evidence="5 6">
    <name type="scientific">Arabidopsis thaliana x Arabidopsis arenosa</name>
    <dbReference type="NCBI Taxonomy" id="1240361"/>
    <lineage>
        <taxon>Eukaryota</taxon>
        <taxon>Viridiplantae</taxon>
        <taxon>Streptophyta</taxon>
        <taxon>Embryophyta</taxon>
        <taxon>Tracheophyta</taxon>
        <taxon>Spermatophyta</taxon>
        <taxon>Magnoliopsida</taxon>
        <taxon>eudicotyledons</taxon>
        <taxon>Gunneridae</taxon>
        <taxon>Pentapetalae</taxon>
        <taxon>rosids</taxon>
        <taxon>malvids</taxon>
        <taxon>Brassicales</taxon>
        <taxon>Brassicaceae</taxon>
        <taxon>Camelineae</taxon>
        <taxon>Arabidopsis</taxon>
    </lineage>
</organism>
<reference evidence="5 6" key="1">
    <citation type="submission" date="2020-12" db="EMBL/GenBank/DDBJ databases">
        <title>Concerted genomic and epigenomic changes stabilize Arabidopsis allopolyploids.</title>
        <authorList>
            <person name="Chen Z."/>
        </authorList>
    </citation>
    <scope>NUCLEOTIDE SEQUENCE [LARGE SCALE GENOMIC DNA]</scope>
    <source>
        <strain evidence="5">Allo738</strain>
        <tissue evidence="5">Leaf</tissue>
    </source>
</reference>
<dbReference type="InterPro" id="IPR008906">
    <property type="entry name" value="HATC_C_dom"/>
</dbReference>
<protein>
    <submittedName>
        <fullName evidence="5">HAT-like transposase RNase-H fold</fullName>
    </submittedName>
</protein>
<dbReference type="AlphaFoldDB" id="A0A8T1Z0T5"/>
<accession>A0A8T1Z0T5</accession>
<dbReference type="Proteomes" id="UP000694240">
    <property type="component" value="Chromosome 11"/>
</dbReference>
<dbReference type="Pfam" id="PF05699">
    <property type="entry name" value="Dimer_Tnp_hAT"/>
    <property type="match status" value="1"/>
</dbReference>
<feature type="compositionally biased region" description="Low complexity" evidence="2">
    <location>
        <begin position="403"/>
        <end position="414"/>
    </location>
</feature>
<keyword evidence="1" id="KW-0238">DNA-binding</keyword>
<keyword evidence="6" id="KW-1185">Reference proteome</keyword>
<feature type="region of interest" description="Disordered" evidence="2">
    <location>
        <begin position="403"/>
        <end position="422"/>
    </location>
</feature>
<evidence type="ECO:0000256" key="1">
    <source>
        <dbReference type="ARBA" id="ARBA00023125"/>
    </source>
</evidence>
<proteinExistence type="predicted"/>
<evidence type="ECO:0000256" key="2">
    <source>
        <dbReference type="SAM" id="MobiDB-lite"/>
    </source>
</evidence>
<comment type="caution">
    <text evidence="5">The sequence shown here is derived from an EMBL/GenBank/DDBJ whole genome shotgun (WGS) entry which is preliminary data.</text>
</comment>
<evidence type="ECO:0000313" key="6">
    <source>
        <dbReference type="Proteomes" id="UP000694240"/>
    </source>
</evidence>
<evidence type="ECO:0000259" key="4">
    <source>
        <dbReference type="Pfam" id="PF14372"/>
    </source>
</evidence>
<dbReference type="InterPro" id="IPR025525">
    <property type="entry name" value="hAT-like_transposase_RNase-H"/>
</dbReference>
<dbReference type="PANTHER" id="PTHR46481:SF2">
    <property type="entry name" value="BED-TYPE DOMAIN-CONTAINING PROTEIN"/>
    <property type="match status" value="1"/>
</dbReference>
<dbReference type="EMBL" id="JAEFBK010000011">
    <property type="protein sequence ID" value="KAG7552430.1"/>
    <property type="molecule type" value="Genomic_DNA"/>
</dbReference>
<feature type="domain" description="hAT-like transposase RNase-H fold" evidence="4">
    <location>
        <begin position="292"/>
        <end position="391"/>
    </location>
</feature>
<evidence type="ECO:0000259" key="3">
    <source>
        <dbReference type="Pfam" id="PF05699"/>
    </source>
</evidence>
<sequence length="597" mass="68581">MAGKVSIEVVREATNEMLVLGHMPLSFIESIAWRHFTTKCNMYTRVSRRTVTRDIYEMFVKRKEDMRKWMRATKQRVSLTTDIWTAHVTGASYMVITCHFIDANWYLRKLIIGFKYVADHKGSTIAAVLISCLAEWGIEKIFTITVDNATTTNTSALQKFEREFRAKHGNTAFILDAEMMHMRCSAHIINLIVKDGLVDESNLSRGSLPLDVETRWNSTYLMLTKVQRFREAFDRMEAEDKIYNNYFLEMEKDKKRVGPPTYLDWVEIDRMVKFLNFFYTATLIVSASTSVNSYKCYGEIATIEKNIILLSHDPDKEMRTRAKEMKEKFDKYWEGFKNINKLLIVATVFDPTKKMQFAQLCFDKVYGKESLDSKEMYDSTYSVLTSLFKEYSSLFPKVSTDASSSNTVGSNSASHEQASGYGEDELEYTNASLGGGFERMQAVYDEMVDEIGVQDARDELDMYLKEKAEHPKSNMFGNEYDVMDWWRCNSGKFPILSEIARDVFAMQVSSVASESAFSTSGRMLEPSRSCLSHYTIEVLMCTDQWMKSEMKLKEQSAMSNACIYADFETQDELEKEFGALGVGGSSIRLILGFFWGT</sequence>
<dbReference type="InterPro" id="IPR052035">
    <property type="entry name" value="ZnF_BED_domain_contain"/>
</dbReference>
<dbReference type="GO" id="GO:0003677">
    <property type="term" value="F:DNA binding"/>
    <property type="evidence" value="ECO:0007669"/>
    <property type="project" value="UniProtKB-KW"/>
</dbReference>
<feature type="domain" description="HAT C-terminal dimerisation" evidence="3">
    <location>
        <begin position="459"/>
        <end position="546"/>
    </location>
</feature>
<gene>
    <name evidence="5" type="ORF">ISN45_Aa06g030310</name>
</gene>
<name>A0A8T1Z0T5_9BRAS</name>